<feature type="transmembrane region" description="Helical" evidence="2">
    <location>
        <begin position="373"/>
        <end position="393"/>
    </location>
</feature>
<evidence type="ECO:0000256" key="2">
    <source>
        <dbReference type="SAM" id="Phobius"/>
    </source>
</evidence>
<feature type="compositionally biased region" description="Basic residues" evidence="1">
    <location>
        <begin position="16"/>
        <end position="25"/>
    </location>
</feature>
<dbReference type="STRING" id="158787.BSCA_1398"/>
<dbReference type="OrthoDB" id="3229258at2"/>
<dbReference type="InterPro" id="IPR018674">
    <property type="entry name" value="DUF2142_membrane"/>
</dbReference>
<comment type="caution">
    <text evidence="3">The sequence shown here is derived from an EMBL/GenBank/DDBJ whole genome shotgun (WGS) entry which is preliminary data.</text>
</comment>
<gene>
    <name evidence="3" type="ORF">BSCA_1398</name>
</gene>
<name>A0A087DFS1_9BIFI</name>
<keyword evidence="4" id="KW-1185">Reference proteome</keyword>
<evidence type="ECO:0000313" key="4">
    <source>
        <dbReference type="Proteomes" id="UP000029033"/>
    </source>
</evidence>
<keyword evidence="2" id="KW-1133">Transmembrane helix</keyword>
<feature type="transmembrane region" description="Helical" evidence="2">
    <location>
        <begin position="53"/>
        <end position="77"/>
    </location>
</feature>
<feature type="transmembrane region" description="Helical" evidence="2">
    <location>
        <begin position="405"/>
        <end position="424"/>
    </location>
</feature>
<organism evidence="3 4">
    <name type="scientific">Bifidobacterium scardovii</name>
    <dbReference type="NCBI Taxonomy" id="158787"/>
    <lineage>
        <taxon>Bacteria</taxon>
        <taxon>Bacillati</taxon>
        <taxon>Actinomycetota</taxon>
        <taxon>Actinomycetes</taxon>
        <taxon>Bifidobacteriales</taxon>
        <taxon>Bifidobacteriaceae</taxon>
        <taxon>Bifidobacterium</taxon>
    </lineage>
</organism>
<dbReference type="RefSeq" id="WP_051923190.1">
    <property type="nucleotide sequence ID" value="NZ_CAUPKV010000040.1"/>
</dbReference>
<sequence length="508" mass="54166">MRGAKRLPPSEDGASARHRAPHHRRADTPSSGTSSGVLSGAPSGKTASARALAVLRAVMPWIVLAVTLLGGIGYMAVTAPGHIPDVWSHVYRVDGILNGDVLARPVQAMSRLHGGDGSGNVGGRVDWQWIEYSETHYDGYDPNAVLVDTITASDDAGADVPYNNTATNTPAVYLPQLTGFAVGKALGLDAGITYHLAEAIMLVVYAACTAGAVALLPRWRILVGLVMLCPLVTHRYSFAISADSLTQALAFLLSCMVFRTMYRRVGKGYCAALAGVCLMLAMCKLTYAPLMLLALAVPWLQRGVGVSPFGASPSGASPSAAVPVWRDPRLWIGVAGNAVSAAWLMFWMSVTGWFVTTPMLVPYEEMIARRHALLADPATMIAVVKAIALSIVTGRSNMGNRPDSVVIRCCWIAIAGMAIVLAAATARRVLRPVHAAFWWFAAVLIVGIMLLTYLALWLQYTPAESPMIDGMQHRYFLPLAVLGVLCGAEAVSALRRPAMPQRSPAPAR</sequence>
<proteinExistence type="predicted"/>
<evidence type="ECO:0000313" key="3">
    <source>
        <dbReference type="EMBL" id="KFI94371.1"/>
    </source>
</evidence>
<feature type="compositionally biased region" description="Polar residues" evidence="1">
    <location>
        <begin position="28"/>
        <end position="37"/>
    </location>
</feature>
<evidence type="ECO:0008006" key="5">
    <source>
        <dbReference type="Google" id="ProtNLM"/>
    </source>
</evidence>
<dbReference type="AlphaFoldDB" id="A0A087DFS1"/>
<accession>A0A087DFS1</accession>
<evidence type="ECO:0000256" key="1">
    <source>
        <dbReference type="SAM" id="MobiDB-lite"/>
    </source>
</evidence>
<feature type="region of interest" description="Disordered" evidence="1">
    <location>
        <begin position="1"/>
        <end position="42"/>
    </location>
</feature>
<feature type="transmembrane region" description="Helical" evidence="2">
    <location>
        <begin position="269"/>
        <end position="300"/>
    </location>
</feature>
<feature type="transmembrane region" description="Helical" evidence="2">
    <location>
        <begin position="341"/>
        <end position="361"/>
    </location>
</feature>
<dbReference type="Proteomes" id="UP000029033">
    <property type="component" value="Unassembled WGS sequence"/>
</dbReference>
<feature type="transmembrane region" description="Helical" evidence="2">
    <location>
        <begin position="436"/>
        <end position="455"/>
    </location>
</feature>
<dbReference type="EMBL" id="JGZO01000008">
    <property type="protein sequence ID" value="KFI94371.1"/>
    <property type="molecule type" value="Genomic_DNA"/>
</dbReference>
<keyword evidence="2" id="KW-0472">Membrane</keyword>
<dbReference type="eggNOG" id="COG4713">
    <property type="taxonomic scope" value="Bacteria"/>
</dbReference>
<feature type="transmembrane region" description="Helical" evidence="2">
    <location>
        <begin position="192"/>
        <end position="216"/>
    </location>
</feature>
<protein>
    <recommendedName>
        <fullName evidence="5">DUF2142 domain-containing protein</fullName>
    </recommendedName>
</protein>
<reference evidence="3 4" key="1">
    <citation type="submission" date="2014-03" db="EMBL/GenBank/DDBJ databases">
        <title>Genomics of Bifidobacteria.</title>
        <authorList>
            <person name="Ventura M."/>
            <person name="Milani C."/>
            <person name="Lugli G.A."/>
        </authorList>
    </citation>
    <scope>NUCLEOTIDE SEQUENCE [LARGE SCALE GENOMIC DNA]</scope>
    <source>
        <strain evidence="3 4">LMG 21589</strain>
    </source>
</reference>
<keyword evidence="2" id="KW-0812">Transmembrane</keyword>
<feature type="transmembrane region" description="Helical" evidence="2">
    <location>
        <begin position="244"/>
        <end position="262"/>
    </location>
</feature>
<dbReference type="Pfam" id="PF09913">
    <property type="entry name" value="DUF2142"/>
    <property type="match status" value="1"/>
</dbReference>
<feature type="transmembrane region" description="Helical" evidence="2">
    <location>
        <begin position="475"/>
        <end position="494"/>
    </location>
</feature>
<dbReference type="GeneID" id="85166982"/>